<evidence type="ECO:0000256" key="1">
    <source>
        <dbReference type="SAM" id="SignalP"/>
    </source>
</evidence>
<sequence>MFKVGVLLLVFTKIDCEPFGAGGASEFHIPSEKEQSVFDQMKETLWDGTSGLEGLMCYQLELLKGPRKVEVKTEVAGGENLLFKIWTTSRKTPMLYMKVSQELPTEPPIEVLFLETQPPQ</sequence>
<proteinExistence type="predicted"/>
<name>A0A0C2JST4_THEKT</name>
<dbReference type="AlphaFoldDB" id="A0A0C2JST4"/>
<keyword evidence="1" id="KW-0732">Signal</keyword>
<evidence type="ECO:0000313" key="3">
    <source>
        <dbReference type="Proteomes" id="UP000031668"/>
    </source>
</evidence>
<comment type="caution">
    <text evidence="2">The sequence shown here is derived from an EMBL/GenBank/DDBJ whole genome shotgun (WGS) entry which is preliminary data.</text>
</comment>
<accession>A0A0C2JST4</accession>
<gene>
    <name evidence="2" type="ORF">RF11_09728</name>
</gene>
<organism evidence="2 3">
    <name type="scientific">Thelohanellus kitauei</name>
    <name type="common">Myxosporean</name>
    <dbReference type="NCBI Taxonomy" id="669202"/>
    <lineage>
        <taxon>Eukaryota</taxon>
        <taxon>Metazoa</taxon>
        <taxon>Cnidaria</taxon>
        <taxon>Myxozoa</taxon>
        <taxon>Myxosporea</taxon>
        <taxon>Bivalvulida</taxon>
        <taxon>Platysporina</taxon>
        <taxon>Myxobolidae</taxon>
        <taxon>Thelohanellus</taxon>
    </lineage>
</organism>
<feature type="signal peptide" evidence="1">
    <location>
        <begin position="1"/>
        <end position="16"/>
    </location>
</feature>
<feature type="chain" id="PRO_5002163480" description="Cystatin domain-containing protein" evidence="1">
    <location>
        <begin position="17"/>
        <end position="120"/>
    </location>
</feature>
<reference evidence="2 3" key="1">
    <citation type="journal article" date="2014" name="Genome Biol. Evol.">
        <title>The genome of the myxosporean Thelohanellus kitauei shows adaptations to nutrient acquisition within its fish host.</title>
        <authorList>
            <person name="Yang Y."/>
            <person name="Xiong J."/>
            <person name="Zhou Z."/>
            <person name="Huo F."/>
            <person name="Miao W."/>
            <person name="Ran C."/>
            <person name="Liu Y."/>
            <person name="Zhang J."/>
            <person name="Feng J."/>
            <person name="Wang M."/>
            <person name="Wang M."/>
            <person name="Wang L."/>
            <person name="Yao B."/>
        </authorList>
    </citation>
    <scope>NUCLEOTIDE SEQUENCE [LARGE SCALE GENOMIC DNA]</scope>
    <source>
        <strain evidence="2">Wuqing</strain>
    </source>
</reference>
<evidence type="ECO:0008006" key="4">
    <source>
        <dbReference type="Google" id="ProtNLM"/>
    </source>
</evidence>
<dbReference type="EMBL" id="JWZT01001202">
    <property type="protein sequence ID" value="KII72483.1"/>
    <property type="molecule type" value="Genomic_DNA"/>
</dbReference>
<evidence type="ECO:0000313" key="2">
    <source>
        <dbReference type="EMBL" id="KII72483.1"/>
    </source>
</evidence>
<protein>
    <recommendedName>
        <fullName evidence="4">Cystatin domain-containing protein</fullName>
    </recommendedName>
</protein>
<dbReference type="Proteomes" id="UP000031668">
    <property type="component" value="Unassembled WGS sequence"/>
</dbReference>
<keyword evidence="3" id="KW-1185">Reference proteome</keyword>